<accession>A0AAX6HWS7</accession>
<reference evidence="1" key="2">
    <citation type="submission" date="2023-04" db="EMBL/GenBank/DDBJ databases">
        <authorList>
            <person name="Bruccoleri R.E."/>
            <person name="Oakeley E.J."/>
            <person name="Faust A.-M."/>
            <person name="Dessus-Babus S."/>
            <person name="Altorfer M."/>
            <person name="Burckhardt D."/>
            <person name="Oertli M."/>
            <person name="Naumann U."/>
            <person name="Petersen F."/>
            <person name="Wong J."/>
        </authorList>
    </citation>
    <scope>NUCLEOTIDE SEQUENCE</scope>
    <source>
        <strain evidence="1">GSM-AAB239-AS_SAM_17_03QT</strain>
        <tissue evidence="1">Leaf</tissue>
    </source>
</reference>
<keyword evidence="2" id="KW-1185">Reference proteome</keyword>
<sequence length="39" mass="4521">MTIIQLVSFNYIKMGQYASAGTTFHCFEKCIYHRPNLGH</sequence>
<dbReference type="Proteomes" id="UP001140949">
    <property type="component" value="Unassembled WGS sequence"/>
</dbReference>
<protein>
    <submittedName>
        <fullName evidence="1">Uncharacterized protein</fullName>
    </submittedName>
</protein>
<evidence type="ECO:0000313" key="2">
    <source>
        <dbReference type="Proteomes" id="UP001140949"/>
    </source>
</evidence>
<dbReference type="AlphaFoldDB" id="A0AAX6HWS7"/>
<name>A0AAX6HWS7_IRIPA</name>
<proteinExistence type="predicted"/>
<reference evidence="1" key="1">
    <citation type="journal article" date="2023" name="GigaByte">
        <title>Genome assembly of the bearded iris, Iris pallida Lam.</title>
        <authorList>
            <person name="Bruccoleri R.E."/>
            <person name="Oakeley E.J."/>
            <person name="Faust A.M.E."/>
            <person name="Altorfer M."/>
            <person name="Dessus-Babus S."/>
            <person name="Burckhardt D."/>
            <person name="Oertli M."/>
            <person name="Naumann U."/>
            <person name="Petersen F."/>
            <person name="Wong J."/>
        </authorList>
    </citation>
    <scope>NUCLEOTIDE SEQUENCE</scope>
    <source>
        <strain evidence="1">GSM-AAB239-AS_SAM_17_03QT</strain>
    </source>
</reference>
<comment type="caution">
    <text evidence="1">The sequence shown here is derived from an EMBL/GenBank/DDBJ whole genome shotgun (WGS) entry which is preliminary data.</text>
</comment>
<organism evidence="1 2">
    <name type="scientific">Iris pallida</name>
    <name type="common">Sweet iris</name>
    <dbReference type="NCBI Taxonomy" id="29817"/>
    <lineage>
        <taxon>Eukaryota</taxon>
        <taxon>Viridiplantae</taxon>
        <taxon>Streptophyta</taxon>
        <taxon>Embryophyta</taxon>
        <taxon>Tracheophyta</taxon>
        <taxon>Spermatophyta</taxon>
        <taxon>Magnoliopsida</taxon>
        <taxon>Liliopsida</taxon>
        <taxon>Asparagales</taxon>
        <taxon>Iridaceae</taxon>
        <taxon>Iridoideae</taxon>
        <taxon>Irideae</taxon>
        <taxon>Iris</taxon>
    </lineage>
</organism>
<dbReference type="EMBL" id="JANAVB010006199">
    <property type="protein sequence ID" value="KAJ6845529.1"/>
    <property type="molecule type" value="Genomic_DNA"/>
</dbReference>
<evidence type="ECO:0000313" key="1">
    <source>
        <dbReference type="EMBL" id="KAJ6845529.1"/>
    </source>
</evidence>
<gene>
    <name evidence="1" type="ORF">M6B38_287400</name>
</gene>